<evidence type="ECO:0000313" key="3">
    <source>
        <dbReference type="Proteomes" id="UP000019149"/>
    </source>
</evidence>
<gene>
    <name evidence="2" type="ORF">EGR_11236</name>
</gene>
<dbReference type="Proteomes" id="UP000019149">
    <property type="component" value="Unassembled WGS sequence"/>
</dbReference>
<dbReference type="EMBL" id="APAU02000591">
    <property type="protein sequence ID" value="EUB53907.1"/>
    <property type="molecule type" value="Genomic_DNA"/>
</dbReference>
<proteinExistence type="predicted"/>
<evidence type="ECO:0000256" key="1">
    <source>
        <dbReference type="SAM" id="MobiDB-lite"/>
    </source>
</evidence>
<evidence type="ECO:0000313" key="2">
    <source>
        <dbReference type="EMBL" id="EUB53907.1"/>
    </source>
</evidence>
<dbReference type="AlphaFoldDB" id="W6U6C8"/>
<keyword evidence="3" id="KW-1185">Reference proteome</keyword>
<accession>W6U6C8</accession>
<organism evidence="2 3">
    <name type="scientific">Echinococcus granulosus</name>
    <name type="common">Hydatid tapeworm</name>
    <dbReference type="NCBI Taxonomy" id="6210"/>
    <lineage>
        <taxon>Eukaryota</taxon>
        <taxon>Metazoa</taxon>
        <taxon>Spiralia</taxon>
        <taxon>Lophotrochozoa</taxon>
        <taxon>Platyhelminthes</taxon>
        <taxon>Cestoda</taxon>
        <taxon>Eucestoda</taxon>
        <taxon>Cyclophyllidea</taxon>
        <taxon>Taeniidae</taxon>
        <taxon>Echinococcus</taxon>
        <taxon>Echinococcus granulosus group</taxon>
    </lineage>
</organism>
<dbReference type="CTD" id="36346949"/>
<name>W6U6C8_ECHGR</name>
<protein>
    <submittedName>
        <fullName evidence="2">Uncharacterized protein</fullName>
    </submittedName>
</protein>
<sequence>MIVHFTDHEGANQIGEMGPRLRGMDDLTNM</sequence>
<dbReference type="GeneID" id="36346949"/>
<feature type="compositionally biased region" description="Basic and acidic residues" evidence="1">
    <location>
        <begin position="1"/>
        <end position="10"/>
    </location>
</feature>
<dbReference type="KEGG" id="egl:EGR_11236"/>
<comment type="caution">
    <text evidence="2">The sequence shown here is derived from an EMBL/GenBank/DDBJ whole genome shotgun (WGS) entry which is preliminary data.</text>
</comment>
<reference evidence="2 3" key="1">
    <citation type="journal article" date="2013" name="Nat. Genet.">
        <title>The genome of the hydatid tapeworm Echinococcus granulosus.</title>
        <authorList>
            <person name="Zheng H."/>
            <person name="Zhang W."/>
            <person name="Zhang L."/>
            <person name="Zhang Z."/>
            <person name="Li J."/>
            <person name="Lu G."/>
            <person name="Zhu Y."/>
            <person name="Wang Y."/>
            <person name="Huang Y."/>
            <person name="Liu J."/>
            <person name="Kang H."/>
            <person name="Chen J."/>
            <person name="Wang L."/>
            <person name="Chen A."/>
            <person name="Yu S."/>
            <person name="Gao Z."/>
            <person name="Jin L."/>
            <person name="Gu W."/>
            <person name="Wang Z."/>
            <person name="Zhao L."/>
            <person name="Shi B."/>
            <person name="Wen H."/>
            <person name="Lin R."/>
            <person name="Jones M.K."/>
            <person name="Brejova B."/>
            <person name="Vinar T."/>
            <person name="Zhao G."/>
            <person name="McManus D.P."/>
            <person name="Chen Z."/>
            <person name="Zhou Y."/>
            <person name="Wang S."/>
        </authorList>
    </citation>
    <scope>NUCLEOTIDE SEQUENCE [LARGE SCALE GENOMIC DNA]</scope>
</reference>
<dbReference type="RefSeq" id="XP_024345103.1">
    <property type="nucleotide sequence ID" value="XM_024500483.1"/>
</dbReference>
<feature type="region of interest" description="Disordered" evidence="1">
    <location>
        <begin position="1"/>
        <end position="30"/>
    </location>
</feature>